<sequence>MSGERPGEMKVTILGCGGSAGVPMLGGEDGHGIWGRCDPAEPKNRRSRASILLEMGNGENILVDTSPDIRAQLLTNGIKAFRSIFYTHAHADHIAGLDEVRGINRIIRQPIKAYGAASVLDEIQTRFDYVFKPWTSPEFFRAVVEACPVPEQGQFEMAGYPFTVFQQVHGRIHSSGLRCGNFAYSTDVVELGPESLAALAGVETWIVDCFQQKPHSAHAWLERVVEWQNILQPRRTILTHMGTDMDWRWMKNNLPDTMEPAWDGMTLSVDEPAPISVRASVSCS</sequence>
<dbReference type="AlphaFoldDB" id="A0A094YL20"/>
<comment type="caution">
    <text evidence="2">The sequence shown here is derived from an EMBL/GenBank/DDBJ whole genome shotgun (WGS) entry which is preliminary data.</text>
</comment>
<organism evidence="2 3">
    <name type="scientific">Acetobacter tropicalis</name>
    <dbReference type="NCBI Taxonomy" id="104102"/>
    <lineage>
        <taxon>Bacteria</taxon>
        <taxon>Pseudomonadati</taxon>
        <taxon>Pseudomonadota</taxon>
        <taxon>Alphaproteobacteria</taxon>
        <taxon>Acetobacterales</taxon>
        <taxon>Acetobacteraceae</taxon>
        <taxon>Acetobacter</taxon>
    </lineage>
</organism>
<dbReference type="PATRIC" id="fig|104102.7.peg.2915"/>
<gene>
    <name evidence="2" type="ORF">AtDm6_2950</name>
</gene>
<dbReference type="Gene3D" id="3.60.15.10">
    <property type="entry name" value="Ribonuclease Z/Hydroxyacylglutathione hydrolase-like"/>
    <property type="match status" value="1"/>
</dbReference>
<reference evidence="2 3" key="1">
    <citation type="submission" date="2014-06" db="EMBL/GenBank/DDBJ databases">
        <title>Functional and comparative genomic analyses of the Drosophila gut microbiota identify candidate symbiosis factors.</title>
        <authorList>
            <person name="Newell P.D."/>
            <person name="Chaston J.M."/>
            <person name="Douglas A.E."/>
        </authorList>
    </citation>
    <scope>NUCLEOTIDE SEQUENCE [LARGE SCALE GENOMIC DNA]</scope>
    <source>
        <strain evidence="2 3">DmCS_006</strain>
    </source>
</reference>
<keyword evidence="2" id="KW-0378">Hydrolase</keyword>
<dbReference type="STRING" id="104102.AtDm6_2950"/>
<dbReference type="SMART" id="SM00849">
    <property type="entry name" value="Lactamase_B"/>
    <property type="match status" value="1"/>
</dbReference>
<dbReference type="InterPro" id="IPR036866">
    <property type="entry name" value="RibonucZ/Hydroxyglut_hydro"/>
</dbReference>
<dbReference type="EMBL" id="JOKM01000102">
    <property type="protein sequence ID" value="KGB21314.1"/>
    <property type="molecule type" value="Genomic_DNA"/>
</dbReference>
<dbReference type="GO" id="GO:0016787">
    <property type="term" value="F:hydrolase activity"/>
    <property type="evidence" value="ECO:0007669"/>
    <property type="project" value="UniProtKB-KW"/>
</dbReference>
<dbReference type="Proteomes" id="UP000029448">
    <property type="component" value="Unassembled WGS sequence"/>
</dbReference>
<keyword evidence="3" id="KW-1185">Reference proteome</keyword>
<dbReference type="InterPro" id="IPR001279">
    <property type="entry name" value="Metallo-B-lactamas"/>
</dbReference>
<proteinExistence type="predicted"/>
<accession>A0A094YL20</accession>
<protein>
    <submittedName>
        <fullName evidence="2">Metal-dependent hydrolase of the beta-lactamase superfamily I</fullName>
    </submittedName>
</protein>
<dbReference type="PANTHER" id="PTHR42663:SF6">
    <property type="entry name" value="HYDROLASE C777.06C-RELATED"/>
    <property type="match status" value="1"/>
</dbReference>
<feature type="domain" description="Metallo-beta-lactamase" evidence="1">
    <location>
        <begin position="47"/>
        <end position="240"/>
    </location>
</feature>
<name>A0A094YL20_9PROT</name>
<dbReference type="PANTHER" id="PTHR42663">
    <property type="entry name" value="HYDROLASE C777.06C-RELATED-RELATED"/>
    <property type="match status" value="1"/>
</dbReference>
<dbReference type="SUPFAM" id="SSF56281">
    <property type="entry name" value="Metallo-hydrolase/oxidoreductase"/>
    <property type="match status" value="1"/>
</dbReference>
<evidence type="ECO:0000259" key="1">
    <source>
        <dbReference type="SMART" id="SM00849"/>
    </source>
</evidence>
<dbReference type="CDD" id="cd16279">
    <property type="entry name" value="metallo-hydrolase-like_MBL-fold"/>
    <property type="match status" value="1"/>
</dbReference>
<evidence type="ECO:0000313" key="3">
    <source>
        <dbReference type="Proteomes" id="UP000029448"/>
    </source>
</evidence>
<dbReference type="Pfam" id="PF12706">
    <property type="entry name" value="Lactamase_B_2"/>
    <property type="match status" value="1"/>
</dbReference>
<evidence type="ECO:0000313" key="2">
    <source>
        <dbReference type="EMBL" id="KGB21314.1"/>
    </source>
</evidence>